<evidence type="ECO:0000256" key="4">
    <source>
        <dbReference type="PROSITE-ProRule" id="PRU00134"/>
    </source>
</evidence>
<protein>
    <recommendedName>
        <fullName evidence="5">MYND-type domain-containing protein</fullName>
    </recommendedName>
</protein>
<evidence type="ECO:0000313" key="7">
    <source>
        <dbReference type="Proteomes" id="UP000033647"/>
    </source>
</evidence>
<dbReference type="Pfam" id="PF01753">
    <property type="entry name" value="zf-MYND"/>
    <property type="match status" value="1"/>
</dbReference>
<gene>
    <name evidence="6" type="ORF">TI39_contig4156g00005</name>
</gene>
<proteinExistence type="predicted"/>
<evidence type="ECO:0000259" key="5">
    <source>
        <dbReference type="PROSITE" id="PS50865"/>
    </source>
</evidence>
<feature type="domain" description="MYND-type" evidence="5">
    <location>
        <begin position="209"/>
        <end position="255"/>
    </location>
</feature>
<accession>A0A0F4GBV9</accession>
<name>A0A0F4GBV9_9PEZI</name>
<keyword evidence="7" id="KW-1185">Reference proteome</keyword>
<dbReference type="EMBL" id="LAFY01004115">
    <property type="protein sequence ID" value="KJX94829.1"/>
    <property type="molecule type" value="Genomic_DNA"/>
</dbReference>
<evidence type="ECO:0000256" key="3">
    <source>
        <dbReference type="ARBA" id="ARBA00022833"/>
    </source>
</evidence>
<dbReference type="AlphaFoldDB" id="A0A0F4GBV9"/>
<dbReference type="OrthoDB" id="432970at2759"/>
<reference evidence="6 7" key="1">
    <citation type="submission" date="2015-03" db="EMBL/GenBank/DDBJ databases">
        <title>RNA-seq based gene annotation and comparative genomics of four Zymoseptoria species reveal species-specific pathogenicity related genes and transposable element activity.</title>
        <authorList>
            <person name="Grandaubert J."/>
            <person name="Bhattacharyya A."/>
            <person name="Stukenbrock E.H."/>
        </authorList>
    </citation>
    <scope>NUCLEOTIDE SEQUENCE [LARGE SCALE GENOMIC DNA]</scope>
    <source>
        <strain evidence="6 7">Zb18110</strain>
    </source>
</reference>
<comment type="caution">
    <text evidence="6">The sequence shown here is derived from an EMBL/GenBank/DDBJ whole genome shotgun (WGS) entry which is preliminary data.</text>
</comment>
<keyword evidence="2 4" id="KW-0863">Zinc-finger</keyword>
<organism evidence="6 7">
    <name type="scientific">Zymoseptoria brevis</name>
    <dbReference type="NCBI Taxonomy" id="1047168"/>
    <lineage>
        <taxon>Eukaryota</taxon>
        <taxon>Fungi</taxon>
        <taxon>Dikarya</taxon>
        <taxon>Ascomycota</taxon>
        <taxon>Pezizomycotina</taxon>
        <taxon>Dothideomycetes</taxon>
        <taxon>Dothideomycetidae</taxon>
        <taxon>Mycosphaerellales</taxon>
        <taxon>Mycosphaerellaceae</taxon>
        <taxon>Zymoseptoria</taxon>
    </lineage>
</organism>
<keyword evidence="3" id="KW-0862">Zinc</keyword>
<keyword evidence="1" id="KW-0479">Metal-binding</keyword>
<dbReference type="InterPro" id="IPR002893">
    <property type="entry name" value="Znf_MYND"/>
</dbReference>
<dbReference type="Gene3D" id="6.10.140.2220">
    <property type="match status" value="1"/>
</dbReference>
<dbReference type="Proteomes" id="UP000033647">
    <property type="component" value="Unassembled WGS sequence"/>
</dbReference>
<sequence>MAEVQCLVPQPANLFPPLGASPEMQQKFTGSILVIKALREKLALREHRQSTIAVQLGVPLKLISFSSDAYSFTNAFTNQLVGFELVERVLLIESDPASPHFGEFPASLNGEPFLVTHSDGHDLESDAILPVIFDYINDHFIAYKKRVATLEEGVDKELAEKQITQKLSKEAFHAHFEECRRLAIAKKKPFWANPRSPVLLKHPNVSPACGTCGALASSAPVSSPVKLSKCAKCKFRHYCSRECQKEDWATHKHACKIKIPA</sequence>
<evidence type="ECO:0000256" key="1">
    <source>
        <dbReference type="ARBA" id="ARBA00022723"/>
    </source>
</evidence>
<dbReference type="PROSITE" id="PS01360">
    <property type="entry name" value="ZF_MYND_1"/>
    <property type="match status" value="1"/>
</dbReference>
<dbReference type="GO" id="GO:0008270">
    <property type="term" value="F:zinc ion binding"/>
    <property type="evidence" value="ECO:0007669"/>
    <property type="project" value="UniProtKB-KW"/>
</dbReference>
<dbReference type="SUPFAM" id="SSF144232">
    <property type="entry name" value="HIT/MYND zinc finger-like"/>
    <property type="match status" value="1"/>
</dbReference>
<evidence type="ECO:0000313" key="6">
    <source>
        <dbReference type="EMBL" id="KJX94829.1"/>
    </source>
</evidence>
<evidence type="ECO:0000256" key="2">
    <source>
        <dbReference type="ARBA" id="ARBA00022771"/>
    </source>
</evidence>
<dbReference type="PROSITE" id="PS50865">
    <property type="entry name" value="ZF_MYND_2"/>
    <property type="match status" value="1"/>
</dbReference>
<dbReference type="STRING" id="1047168.A0A0F4GBV9"/>